<dbReference type="EMBL" id="MSCH01000003">
    <property type="protein sequence ID" value="PQJ53447.1"/>
    <property type="molecule type" value="Genomic_DNA"/>
</dbReference>
<organism evidence="1 2">
    <name type="scientific">Psychrosphaera saromensis</name>
    <dbReference type="NCBI Taxonomy" id="716813"/>
    <lineage>
        <taxon>Bacteria</taxon>
        <taxon>Pseudomonadati</taxon>
        <taxon>Pseudomonadota</taxon>
        <taxon>Gammaproteobacteria</taxon>
        <taxon>Alteromonadales</taxon>
        <taxon>Pseudoalteromonadaceae</taxon>
        <taxon>Psychrosphaera</taxon>
    </lineage>
</organism>
<protein>
    <recommendedName>
        <fullName evidence="3">Knr4/Smi1-like domain-containing protein</fullName>
    </recommendedName>
</protein>
<gene>
    <name evidence="1" type="ORF">BTO11_07060</name>
</gene>
<reference evidence="1 2" key="1">
    <citation type="submission" date="2016-12" db="EMBL/GenBank/DDBJ databases">
        <title>Diversity of luminous bacteria.</title>
        <authorList>
            <person name="Yoshizawa S."/>
            <person name="Kogure K."/>
        </authorList>
    </citation>
    <scope>NUCLEOTIDE SEQUENCE [LARGE SCALE GENOMIC DNA]</scope>
    <source>
        <strain evidence="1 2">SA4-48</strain>
    </source>
</reference>
<evidence type="ECO:0008006" key="3">
    <source>
        <dbReference type="Google" id="ProtNLM"/>
    </source>
</evidence>
<name>A0A2S7UU17_9GAMM</name>
<dbReference type="AlphaFoldDB" id="A0A2S7UU17"/>
<comment type="caution">
    <text evidence="1">The sequence shown here is derived from an EMBL/GenBank/DDBJ whole genome shotgun (WGS) entry which is preliminary data.</text>
</comment>
<dbReference type="RefSeq" id="WP_105051934.1">
    <property type="nucleotide sequence ID" value="NZ_BMYG01000003.1"/>
</dbReference>
<dbReference type="Proteomes" id="UP000239007">
    <property type="component" value="Unassembled WGS sequence"/>
</dbReference>
<sequence length="157" mass="18557">MDIAETIETELEITLPKQYKDYLIKNITDSGTETINFILNTDVESLIWRNAGLKKKSFDEELPKKKDNIFVSFFKYILGMPEKGEEIERDAYKKWFEQKRFIIGFLDNSVFFICLSDTDFNVFQCDAATYEVTKKFESIELFDKYVKSVEKSIYQDL</sequence>
<evidence type="ECO:0000313" key="1">
    <source>
        <dbReference type="EMBL" id="PQJ53447.1"/>
    </source>
</evidence>
<proteinExistence type="predicted"/>
<evidence type="ECO:0000313" key="2">
    <source>
        <dbReference type="Proteomes" id="UP000239007"/>
    </source>
</evidence>
<keyword evidence="2" id="KW-1185">Reference proteome</keyword>
<accession>A0A2S7UU17</accession>